<evidence type="ECO:0000256" key="1">
    <source>
        <dbReference type="ARBA" id="ARBA00012513"/>
    </source>
</evidence>
<evidence type="ECO:0000256" key="4">
    <source>
        <dbReference type="ARBA" id="ARBA00022741"/>
    </source>
</evidence>
<sequence>MTRLFLLPRRFSFPFHKQQHAFSSPFSSLPPLQVERSHSLQPFPRVKGVCFMSTATQQSTTEQQFSDYLATLPGWIALSEPLGSYRSGGYRPTVIGEQLHHGRYKIIQKLGHGIQSTVWLSQGRESATGNCMAMKIFTAEQTARDFKNPDSSEIQVTKRLTAGDPSHPGYHCIPRLLDSFSTPSRYGMHNCLVTKLLGFDFPTLSLLFPKDKRCPEFIAKMIMRDVLSALDYCHTVCHLIHTDVKFSNIIMRVNCPVTPSNTFLGTVEMFDFIDKFNEATVLTRANPMGEYPMVTYLKESGGRRMVDSYWQILALHALRKAFVNIRYLHQQRVL</sequence>
<keyword evidence="6" id="KW-0067">ATP-binding</keyword>
<evidence type="ECO:0000256" key="6">
    <source>
        <dbReference type="ARBA" id="ARBA00022840"/>
    </source>
</evidence>
<dbReference type="PANTHER" id="PTHR47634">
    <property type="entry name" value="PROTEIN KINASE DOMAIN-CONTAINING PROTEIN-RELATED"/>
    <property type="match status" value="1"/>
</dbReference>
<dbReference type="AlphaFoldDB" id="A0A9P5U7F1"/>
<evidence type="ECO:0000256" key="7">
    <source>
        <dbReference type="ARBA" id="ARBA00047899"/>
    </source>
</evidence>
<evidence type="ECO:0000256" key="5">
    <source>
        <dbReference type="ARBA" id="ARBA00022777"/>
    </source>
</evidence>
<dbReference type="Pfam" id="PF00069">
    <property type="entry name" value="Pkinase"/>
    <property type="match status" value="1"/>
</dbReference>
<dbReference type="GO" id="GO:0050684">
    <property type="term" value="P:regulation of mRNA processing"/>
    <property type="evidence" value="ECO:0007669"/>
    <property type="project" value="TreeGrafter"/>
</dbReference>
<name>A0A9P5U7F1_9AGAR</name>
<dbReference type="PANTHER" id="PTHR47634:SF9">
    <property type="entry name" value="PROTEIN KINASE DOMAIN-CONTAINING PROTEIN-RELATED"/>
    <property type="match status" value="1"/>
</dbReference>
<comment type="caution">
    <text evidence="10">The sequence shown here is derived from an EMBL/GenBank/DDBJ whole genome shotgun (WGS) entry which is preliminary data.</text>
</comment>
<reference evidence="10" key="1">
    <citation type="submission" date="2020-11" db="EMBL/GenBank/DDBJ databases">
        <authorList>
            <consortium name="DOE Joint Genome Institute"/>
            <person name="Ahrendt S."/>
            <person name="Riley R."/>
            <person name="Andreopoulos W."/>
            <person name="Labutti K."/>
            <person name="Pangilinan J."/>
            <person name="Ruiz-Duenas F.J."/>
            <person name="Barrasa J.M."/>
            <person name="Sanchez-Garcia M."/>
            <person name="Camarero S."/>
            <person name="Miyauchi S."/>
            <person name="Serrano A."/>
            <person name="Linde D."/>
            <person name="Babiker R."/>
            <person name="Drula E."/>
            <person name="Ayuso-Fernandez I."/>
            <person name="Pacheco R."/>
            <person name="Padilla G."/>
            <person name="Ferreira P."/>
            <person name="Barriuso J."/>
            <person name="Kellner H."/>
            <person name="Castanera R."/>
            <person name="Alfaro M."/>
            <person name="Ramirez L."/>
            <person name="Pisabarro A.G."/>
            <person name="Kuo A."/>
            <person name="Tritt A."/>
            <person name="Lipzen A."/>
            <person name="He G."/>
            <person name="Yan M."/>
            <person name="Ng V."/>
            <person name="Cullen D."/>
            <person name="Martin F."/>
            <person name="Rosso M.-N."/>
            <person name="Henrissat B."/>
            <person name="Hibbett D."/>
            <person name="Martinez A.T."/>
            <person name="Grigoriev I.V."/>
        </authorList>
    </citation>
    <scope>NUCLEOTIDE SEQUENCE</scope>
    <source>
        <strain evidence="10">AH 40177</strain>
    </source>
</reference>
<dbReference type="Gene3D" id="3.30.200.20">
    <property type="entry name" value="Phosphorylase Kinase, domain 1"/>
    <property type="match status" value="1"/>
</dbReference>
<evidence type="ECO:0000259" key="9">
    <source>
        <dbReference type="PROSITE" id="PS50011"/>
    </source>
</evidence>
<keyword evidence="3" id="KW-0808">Transferase</keyword>
<evidence type="ECO:0000313" key="10">
    <source>
        <dbReference type="EMBL" id="KAF9068941.1"/>
    </source>
</evidence>
<organism evidence="10 11">
    <name type="scientific">Rhodocollybia butyracea</name>
    <dbReference type="NCBI Taxonomy" id="206335"/>
    <lineage>
        <taxon>Eukaryota</taxon>
        <taxon>Fungi</taxon>
        <taxon>Dikarya</taxon>
        <taxon>Basidiomycota</taxon>
        <taxon>Agaricomycotina</taxon>
        <taxon>Agaricomycetes</taxon>
        <taxon>Agaricomycetidae</taxon>
        <taxon>Agaricales</taxon>
        <taxon>Marasmiineae</taxon>
        <taxon>Omphalotaceae</taxon>
        <taxon>Rhodocollybia</taxon>
    </lineage>
</organism>
<evidence type="ECO:0000256" key="2">
    <source>
        <dbReference type="ARBA" id="ARBA00022527"/>
    </source>
</evidence>
<dbReference type="PROSITE" id="PS00108">
    <property type="entry name" value="PROTEIN_KINASE_ST"/>
    <property type="match status" value="1"/>
</dbReference>
<dbReference type="InterPro" id="IPR008271">
    <property type="entry name" value="Ser/Thr_kinase_AS"/>
</dbReference>
<dbReference type="SMART" id="SM00220">
    <property type="entry name" value="S_TKc"/>
    <property type="match status" value="1"/>
</dbReference>
<evidence type="ECO:0000313" key="11">
    <source>
        <dbReference type="Proteomes" id="UP000772434"/>
    </source>
</evidence>
<dbReference type="InterPro" id="IPR051334">
    <property type="entry name" value="SRPK"/>
</dbReference>
<comment type="catalytic activity">
    <reaction evidence="7">
        <text>L-threonyl-[protein] + ATP = O-phospho-L-threonyl-[protein] + ADP + H(+)</text>
        <dbReference type="Rhea" id="RHEA:46608"/>
        <dbReference type="Rhea" id="RHEA-COMP:11060"/>
        <dbReference type="Rhea" id="RHEA-COMP:11605"/>
        <dbReference type="ChEBI" id="CHEBI:15378"/>
        <dbReference type="ChEBI" id="CHEBI:30013"/>
        <dbReference type="ChEBI" id="CHEBI:30616"/>
        <dbReference type="ChEBI" id="CHEBI:61977"/>
        <dbReference type="ChEBI" id="CHEBI:456216"/>
        <dbReference type="EC" id="2.7.11.1"/>
    </reaction>
</comment>
<evidence type="ECO:0000256" key="3">
    <source>
        <dbReference type="ARBA" id="ARBA00022679"/>
    </source>
</evidence>
<protein>
    <recommendedName>
        <fullName evidence="1">non-specific serine/threonine protein kinase</fullName>
        <ecNumber evidence="1">2.7.11.1</ecNumber>
    </recommendedName>
</protein>
<dbReference type="OrthoDB" id="5979581at2759"/>
<dbReference type="SUPFAM" id="SSF56112">
    <property type="entry name" value="Protein kinase-like (PK-like)"/>
    <property type="match status" value="1"/>
</dbReference>
<accession>A0A9P5U7F1</accession>
<evidence type="ECO:0000256" key="8">
    <source>
        <dbReference type="ARBA" id="ARBA00048679"/>
    </source>
</evidence>
<dbReference type="GO" id="GO:0000245">
    <property type="term" value="P:spliceosomal complex assembly"/>
    <property type="evidence" value="ECO:0007669"/>
    <property type="project" value="TreeGrafter"/>
</dbReference>
<dbReference type="InterPro" id="IPR011009">
    <property type="entry name" value="Kinase-like_dom_sf"/>
</dbReference>
<keyword evidence="4" id="KW-0547">Nucleotide-binding</keyword>
<comment type="catalytic activity">
    <reaction evidence="8">
        <text>L-seryl-[protein] + ATP = O-phospho-L-seryl-[protein] + ADP + H(+)</text>
        <dbReference type="Rhea" id="RHEA:17989"/>
        <dbReference type="Rhea" id="RHEA-COMP:9863"/>
        <dbReference type="Rhea" id="RHEA-COMP:11604"/>
        <dbReference type="ChEBI" id="CHEBI:15378"/>
        <dbReference type="ChEBI" id="CHEBI:29999"/>
        <dbReference type="ChEBI" id="CHEBI:30616"/>
        <dbReference type="ChEBI" id="CHEBI:83421"/>
        <dbReference type="ChEBI" id="CHEBI:456216"/>
        <dbReference type="EC" id="2.7.11.1"/>
    </reaction>
</comment>
<proteinExistence type="predicted"/>
<dbReference type="PROSITE" id="PS50011">
    <property type="entry name" value="PROTEIN_KINASE_DOM"/>
    <property type="match status" value="1"/>
</dbReference>
<dbReference type="EMBL" id="JADNRY010000055">
    <property type="protein sequence ID" value="KAF9068941.1"/>
    <property type="molecule type" value="Genomic_DNA"/>
</dbReference>
<feature type="domain" description="Protein kinase" evidence="9">
    <location>
        <begin position="104"/>
        <end position="334"/>
    </location>
</feature>
<dbReference type="InterPro" id="IPR000719">
    <property type="entry name" value="Prot_kinase_dom"/>
</dbReference>
<dbReference type="Gene3D" id="1.10.510.10">
    <property type="entry name" value="Transferase(Phosphotransferase) domain 1"/>
    <property type="match status" value="1"/>
</dbReference>
<keyword evidence="5 10" id="KW-0418">Kinase</keyword>
<gene>
    <name evidence="10" type="ORF">BDP27DRAFT_754103</name>
</gene>
<keyword evidence="2" id="KW-0723">Serine/threonine-protein kinase</keyword>
<keyword evidence="11" id="KW-1185">Reference proteome</keyword>
<dbReference type="Proteomes" id="UP000772434">
    <property type="component" value="Unassembled WGS sequence"/>
</dbReference>
<dbReference type="GO" id="GO:0005524">
    <property type="term" value="F:ATP binding"/>
    <property type="evidence" value="ECO:0007669"/>
    <property type="project" value="UniProtKB-KW"/>
</dbReference>
<dbReference type="EC" id="2.7.11.1" evidence="1"/>
<dbReference type="GO" id="GO:0004674">
    <property type="term" value="F:protein serine/threonine kinase activity"/>
    <property type="evidence" value="ECO:0007669"/>
    <property type="project" value="UniProtKB-KW"/>
</dbReference>